<dbReference type="AlphaFoldDB" id="F9U5Z5"/>
<sequence length="98" mass="11103">MTQTHPIDTAFLQRLRTLLGHRCEQDGQVWRLIDILPGEGLAVLESDLARPPIQMDQYGRASHRANAILQVRILDPESGELSIEMQDLLECLRSTLRA</sequence>
<reference evidence="1 2" key="1">
    <citation type="submission" date="2011-06" db="EMBL/GenBank/DDBJ databases">
        <title>The draft genome of Thiocapsa marina 5811.</title>
        <authorList>
            <consortium name="US DOE Joint Genome Institute (JGI-PGF)"/>
            <person name="Lucas S."/>
            <person name="Han J."/>
            <person name="Cheng J.-F."/>
            <person name="Goodwin L."/>
            <person name="Pitluck S."/>
            <person name="Peters L."/>
            <person name="Land M.L."/>
            <person name="Hauser L."/>
            <person name="Vogl K."/>
            <person name="Liu Z."/>
            <person name="Imhoff J."/>
            <person name="Thiel V."/>
            <person name="Frigaard N.-U."/>
            <person name="Bryant D."/>
            <person name="Woyke T.J."/>
        </authorList>
    </citation>
    <scope>NUCLEOTIDE SEQUENCE [LARGE SCALE GENOMIC DNA]</scope>
    <source>
        <strain evidence="1 2">5811</strain>
    </source>
</reference>
<accession>F9U5Z5</accession>
<dbReference type="RefSeq" id="WP_007191224.1">
    <property type="nucleotide sequence ID" value="NZ_AFWV01000001.1"/>
</dbReference>
<keyword evidence="2" id="KW-1185">Reference proteome</keyword>
<protein>
    <submittedName>
        <fullName evidence="1">Uncharacterized protein</fullName>
    </submittedName>
</protein>
<dbReference type="OrthoDB" id="5770120at2"/>
<dbReference type="EMBL" id="AFWV01000001">
    <property type="protein sequence ID" value="EGV20568.1"/>
    <property type="molecule type" value="Genomic_DNA"/>
</dbReference>
<organism evidence="1 2">
    <name type="scientific">Thiocapsa marina 5811</name>
    <dbReference type="NCBI Taxonomy" id="768671"/>
    <lineage>
        <taxon>Bacteria</taxon>
        <taxon>Pseudomonadati</taxon>
        <taxon>Pseudomonadota</taxon>
        <taxon>Gammaproteobacteria</taxon>
        <taxon>Chromatiales</taxon>
        <taxon>Chromatiaceae</taxon>
        <taxon>Thiocapsa</taxon>
    </lineage>
</organism>
<evidence type="ECO:0000313" key="2">
    <source>
        <dbReference type="Proteomes" id="UP000005459"/>
    </source>
</evidence>
<dbReference type="eggNOG" id="ENOG502ZWGU">
    <property type="taxonomic scope" value="Bacteria"/>
</dbReference>
<name>F9U5Z5_9GAMM</name>
<dbReference type="Proteomes" id="UP000005459">
    <property type="component" value="Unassembled WGS sequence"/>
</dbReference>
<dbReference type="STRING" id="768671.ThimaDRAFT_0346"/>
<gene>
    <name evidence="1" type="ORF">ThimaDRAFT_0346</name>
</gene>
<proteinExistence type="predicted"/>
<evidence type="ECO:0000313" key="1">
    <source>
        <dbReference type="EMBL" id="EGV20568.1"/>
    </source>
</evidence>